<dbReference type="EMBL" id="JARK01000067">
    <property type="protein sequence ID" value="EYC44248.1"/>
    <property type="molecule type" value="Genomic_DNA"/>
</dbReference>
<reference evidence="3" key="1">
    <citation type="journal article" date="2015" name="Nat. Genet.">
        <title>The genome and transcriptome of the zoonotic hookworm Ancylostoma ceylanicum identify infection-specific gene families.</title>
        <authorList>
            <person name="Schwarz E.M."/>
            <person name="Hu Y."/>
            <person name="Antoshechkin I."/>
            <person name="Miller M.M."/>
            <person name="Sternberg P.W."/>
            <person name="Aroian R.V."/>
        </authorList>
    </citation>
    <scope>NUCLEOTIDE SEQUENCE</scope>
    <source>
        <strain evidence="3">HY135</strain>
    </source>
</reference>
<accession>A0A016WYZ7</accession>
<keyword evidence="3" id="KW-1185">Reference proteome</keyword>
<protein>
    <submittedName>
        <fullName evidence="2">Uncharacterized protein</fullName>
    </submittedName>
</protein>
<gene>
    <name evidence="2" type="primary">Acey_s0467.g1991</name>
    <name evidence="2" type="ORF">Y032_0467g1991</name>
</gene>
<sequence length="122" mass="13349">MHMAHGASLLRSTRESSGVKRTQTAKDTPPQNSVVPGNPCSLVPESIFQKSWRSSSTSSSTRLPRRNYFTLNQNVWTGRHGRRLHAGSARSVVPLLTDTTSTLLRAPLVLRFSGKFSPSDSG</sequence>
<name>A0A016WYZ7_9BILA</name>
<feature type="region of interest" description="Disordered" evidence="1">
    <location>
        <begin position="1"/>
        <end position="40"/>
    </location>
</feature>
<organism evidence="2 3">
    <name type="scientific">Ancylostoma ceylanicum</name>
    <dbReference type="NCBI Taxonomy" id="53326"/>
    <lineage>
        <taxon>Eukaryota</taxon>
        <taxon>Metazoa</taxon>
        <taxon>Ecdysozoa</taxon>
        <taxon>Nematoda</taxon>
        <taxon>Chromadorea</taxon>
        <taxon>Rhabditida</taxon>
        <taxon>Rhabditina</taxon>
        <taxon>Rhabditomorpha</taxon>
        <taxon>Strongyloidea</taxon>
        <taxon>Ancylostomatidae</taxon>
        <taxon>Ancylostomatinae</taxon>
        <taxon>Ancylostoma</taxon>
    </lineage>
</organism>
<dbReference type="Proteomes" id="UP000024635">
    <property type="component" value="Unassembled WGS sequence"/>
</dbReference>
<comment type="caution">
    <text evidence="2">The sequence shown here is derived from an EMBL/GenBank/DDBJ whole genome shotgun (WGS) entry which is preliminary data.</text>
</comment>
<feature type="compositionally biased region" description="Polar residues" evidence="1">
    <location>
        <begin position="19"/>
        <end position="35"/>
    </location>
</feature>
<dbReference type="AlphaFoldDB" id="A0A016WYZ7"/>
<evidence type="ECO:0000313" key="2">
    <source>
        <dbReference type="EMBL" id="EYC44248.1"/>
    </source>
</evidence>
<evidence type="ECO:0000256" key="1">
    <source>
        <dbReference type="SAM" id="MobiDB-lite"/>
    </source>
</evidence>
<evidence type="ECO:0000313" key="3">
    <source>
        <dbReference type="Proteomes" id="UP000024635"/>
    </source>
</evidence>
<proteinExistence type="predicted"/>